<evidence type="ECO:0000313" key="6">
    <source>
        <dbReference type="EMBL" id="MFC6868634.1"/>
    </source>
</evidence>
<accession>A0ABW2C3L4</accession>
<dbReference type="Gene3D" id="1.10.10.10">
    <property type="entry name" value="Winged helix-like DNA-binding domain superfamily/Winged helix DNA-binding domain"/>
    <property type="match status" value="1"/>
</dbReference>
<evidence type="ECO:0000256" key="4">
    <source>
        <dbReference type="ARBA" id="ARBA00023163"/>
    </source>
</evidence>
<proteinExistence type="inferred from homology"/>
<dbReference type="InterPro" id="IPR005119">
    <property type="entry name" value="LysR_subst-bd"/>
</dbReference>
<keyword evidence="7" id="KW-1185">Reference proteome</keyword>
<evidence type="ECO:0000256" key="3">
    <source>
        <dbReference type="ARBA" id="ARBA00023125"/>
    </source>
</evidence>
<comment type="similarity">
    <text evidence="1">Belongs to the LysR transcriptional regulatory family.</text>
</comment>
<keyword evidence="4" id="KW-0804">Transcription</keyword>
<dbReference type="EMBL" id="JBHSXX010000001">
    <property type="protein sequence ID" value="MFC6868634.1"/>
    <property type="molecule type" value="Genomic_DNA"/>
</dbReference>
<evidence type="ECO:0000256" key="1">
    <source>
        <dbReference type="ARBA" id="ARBA00009437"/>
    </source>
</evidence>
<comment type="caution">
    <text evidence="6">The sequence shown here is derived from an EMBL/GenBank/DDBJ whole genome shotgun (WGS) entry which is preliminary data.</text>
</comment>
<evidence type="ECO:0000313" key="7">
    <source>
        <dbReference type="Proteomes" id="UP001596337"/>
    </source>
</evidence>
<evidence type="ECO:0000256" key="2">
    <source>
        <dbReference type="ARBA" id="ARBA00023015"/>
    </source>
</evidence>
<protein>
    <submittedName>
        <fullName evidence="6">LysR substrate-binding domain-containing protein</fullName>
    </submittedName>
</protein>
<organism evidence="6 7">
    <name type="scientific">Haloechinothrix salitolerans</name>
    <dbReference type="NCBI Taxonomy" id="926830"/>
    <lineage>
        <taxon>Bacteria</taxon>
        <taxon>Bacillati</taxon>
        <taxon>Actinomycetota</taxon>
        <taxon>Actinomycetes</taxon>
        <taxon>Pseudonocardiales</taxon>
        <taxon>Pseudonocardiaceae</taxon>
        <taxon>Haloechinothrix</taxon>
    </lineage>
</organism>
<dbReference type="SUPFAM" id="SSF46785">
    <property type="entry name" value="Winged helix' DNA-binding domain"/>
    <property type="match status" value="1"/>
</dbReference>
<keyword evidence="3" id="KW-0238">DNA-binding</keyword>
<dbReference type="InterPro" id="IPR036390">
    <property type="entry name" value="WH_DNA-bd_sf"/>
</dbReference>
<dbReference type="CDD" id="cd08423">
    <property type="entry name" value="PBP2_LTTR_like_6"/>
    <property type="match status" value="1"/>
</dbReference>
<sequence>MELSLHRLRMLRELHRKGTVTAAAAALHYTASAVSQQLAQLERDVGARLFERVGRRVQLTEFGMLLAAHAEEILDAVERASLALEEAQETATVTLRAGVFATVAAGLLPQALRTIGSRHAGIHVKTKQLPPESCAKAVANGDLDLAFVIDYPDAPMPMEAGLLGSQIAVERLHVAAAAGTLGEGPIALSDLAEHPWILCSPKSHYGTAVRAACLRAGFKLEITHEVEEQSTAMYMAAAGLGITMVSDLGLTLAPPGMDALALTTPLTRTVSIVYRSTALRRPALNLVIDVVRSTAAEMGLSAAGR</sequence>
<dbReference type="InterPro" id="IPR036388">
    <property type="entry name" value="WH-like_DNA-bd_sf"/>
</dbReference>
<dbReference type="Gene3D" id="3.40.190.10">
    <property type="entry name" value="Periplasmic binding protein-like II"/>
    <property type="match status" value="2"/>
</dbReference>
<feature type="domain" description="HTH lysR-type" evidence="5">
    <location>
        <begin position="3"/>
        <end position="60"/>
    </location>
</feature>
<dbReference type="PANTHER" id="PTHR30346:SF29">
    <property type="entry name" value="LYSR SUBSTRATE-BINDING"/>
    <property type="match status" value="1"/>
</dbReference>
<evidence type="ECO:0000259" key="5">
    <source>
        <dbReference type="PROSITE" id="PS50931"/>
    </source>
</evidence>
<dbReference type="PANTHER" id="PTHR30346">
    <property type="entry name" value="TRANSCRIPTIONAL DUAL REGULATOR HCAR-RELATED"/>
    <property type="match status" value="1"/>
</dbReference>
<dbReference type="PROSITE" id="PS50931">
    <property type="entry name" value="HTH_LYSR"/>
    <property type="match status" value="1"/>
</dbReference>
<dbReference type="InterPro" id="IPR000847">
    <property type="entry name" value="LysR_HTH_N"/>
</dbReference>
<dbReference type="SUPFAM" id="SSF53850">
    <property type="entry name" value="Periplasmic binding protein-like II"/>
    <property type="match status" value="1"/>
</dbReference>
<dbReference type="RefSeq" id="WP_345390523.1">
    <property type="nucleotide sequence ID" value="NZ_BAABLA010000005.1"/>
</dbReference>
<reference evidence="7" key="1">
    <citation type="journal article" date="2019" name="Int. J. Syst. Evol. Microbiol.">
        <title>The Global Catalogue of Microorganisms (GCM) 10K type strain sequencing project: providing services to taxonomists for standard genome sequencing and annotation.</title>
        <authorList>
            <consortium name="The Broad Institute Genomics Platform"/>
            <consortium name="The Broad Institute Genome Sequencing Center for Infectious Disease"/>
            <person name="Wu L."/>
            <person name="Ma J."/>
        </authorList>
    </citation>
    <scope>NUCLEOTIDE SEQUENCE [LARGE SCALE GENOMIC DNA]</scope>
    <source>
        <strain evidence="7">KCTC 32255</strain>
    </source>
</reference>
<name>A0ABW2C3L4_9PSEU</name>
<dbReference type="Pfam" id="PF03466">
    <property type="entry name" value="LysR_substrate"/>
    <property type="match status" value="1"/>
</dbReference>
<keyword evidence="2" id="KW-0805">Transcription regulation</keyword>
<dbReference type="Proteomes" id="UP001596337">
    <property type="component" value="Unassembled WGS sequence"/>
</dbReference>
<dbReference type="Pfam" id="PF00126">
    <property type="entry name" value="HTH_1"/>
    <property type="match status" value="1"/>
</dbReference>
<gene>
    <name evidence="6" type="ORF">ACFQGD_15955</name>
</gene>
<dbReference type="PRINTS" id="PR00039">
    <property type="entry name" value="HTHLYSR"/>
</dbReference>